<accession>A0ABV8EK67</accession>
<keyword evidence="3" id="KW-0378">Hydrolase</keyword>
<evidence type="ECO:0000313" key="3">
    <source>
        <dbReference type="EMBL" id="MFC3976419.1"/>
    </source>
</evidence>
<keyword evidence="3" id="KW-0540">Nuclease</keyword>
<dbReference type="Gene3D" id="3.60.10.10">
    <property type="entry name" value="Endonuclease/exonuclease/phosphatase"/>
    <property type="match status" value="1"/>
</dbReference>
<evidence type="ECO:0000313" key="4">
    <source>
        <dbReference type="Proteomes" id="UP001595766"/>
    </source>
</evidence>
<dbReference type="PANTHER" id="PTHR12121">
    <property type="entry name" value="CARBON CATABOLITE REPRESSOR PROTEIN 4"/>
    <property type="match status" value="1"/>
</dbReference>
<dbReference type="EMBL" id="JBHSAV010000030">
    <property type="protein sequence ID" value="MFC3976419.1"/>
    <property type="molecule type" value="Genomic_DNA"/>
</dbReference>
<dbReference type="Pfam" id="PF03372">
    <property type="entry name" value="Exo_endo_phos"/>
    <property type="match status" value="1"/>
</dbReference>
<feature type="domain" description="Endonuclease/exonuclease/phosphatase" evidence="2">
    <location>
        <begin position="27"/>
        <end position="266"/>
    </location>
</feature>
<dbReference type="RefSeq" id="WP_241297269.1">
    <property type="nucleotide sequence ID" value="NZ_JAKZGR010000019.1"/>
</dbReference>
<feature type="chain" id="PRO_5046516680" evidence="1">
    <location>
        <begin position="22"/>
        <end position="274"/>
    </location>
</feature>
<name>A0ABV8EK67_9BACT</name>
<feature type="signal peptide" evidence="1">
    <location>
        <begin position="1"/>
        <end position="21"/>
    </location>
</feature>
<gene>
    <name evidence="3" type="ORF">ACFOUP_08535</name>
</gene>
<dbReference type="GO" id="GO:0004519">
    <property type="term" value="F:endonuclease activity"/>
    <property type="evidence" value="ECO:0007669"/>
    <property type="project" value="UniProtKB-KW"/>
</dbReference>
<keyword evidence="1" id="KW-0732">Signal</keyword>
<protein>
    <submittedName>
        <fullName evidence="3">Endonuclease/exonuclease/phosphatase family protein</fullName>
    </submittedName>
</protein>
<dbReference type="InterPro" id="IPR005135">
    <property type="entry name" value="Endo/exonuclease/phosphatase"/>
</dbReference>
<dbReference type="SUPFAM" id="SSF56219">
    <property type="entry name" value="DNase I-like"/>
    <property type="match status" value="1"/>
</dbReference>
<evidence type="ECO:0000256" key="1">
    <source>
        <dbReference type="SAM" id="SignalP"/>
    </source>
</evidence>
<comment type="caution">
    <text evidence="3">The sequence shown here is derived from an EMBL/GenBank/DDBJ whole genome shotgun (WGS) entry which is preliminary data.</text>
</comment>
<evidence type="ECO:0000259" key="2">
    <source>
        <dbReference type="Pfam" id="PF03372"/>
    </source>
</evidence>
<keyword evidence="3" id="KW-0255">Endonuclease</keyword>
<dbReference type="CDD" id="cd09083">
    <property type="entry name" value="EEP-1"/>
    <property type="match status" value="1"/>
</dbReference>
<dbReference type="InterPro" id="IPR036691">
    <property type="entry name" value="Endo/exonu/phosph_ase_sf"/>
</dbReference>
<dbReference type="InterPro" id="IPR050410">
    <property type="entry name" value="CCR4/nocturin_mRNA_transcr"/>
</dbReference>
<reference evidence="4" key="1">
    <citation type="journal article" date="2019" name="Int. J. Syst. Evol. Microbiol.">
        <title>The Global Catalogue of Microorganisms (GCM) 10K type strain sequencing project: providing services to taxonomists for standard genome sequencing and annotation.</title>
        <authorList>
            <consortium name="The Broad Institute Genomics Platform"/>
            <consortium name="The Broad Institute Genome Sequencing Center for Infectious Disease"/>
            <person name="Wu L."/>
            <person name="Ma J."/>
        </authorList>
    </citation>
    <scope>NUCLEOTIDE SEQUENCE [LARGE SCALE GENOMIC DNA]</scope>
    <source>
        <strain evidence="4">CECT 8551</strain>
    </source>
</reference>
<dbReference type="PANTHER" id="PTHR12121:SF36">
    <property type="entry name" value="ENDONUCLEASE_EXONUCLEASE_PHOSPHATASE DOMAIN-CONTAINING PROTEIN"/>
    <property type="match status" value="1"/>
</dbReference>
<dbReference type="Proteomes" id="UP001595766">
    <property type="component" value="Unassembled WGS sequence"/>
</dbReference>
<sequence length="274" mass="31633">MKTTTLSILICLLLFNVPVYAQLTVSTFNIRFDNPGDGVHQWSNRKDQVLNFIQVEEIDVLGMQEALYNQIQFLDDNLEDYSYQGVGRDDGDKAGEFSPILYNHKKFDLLDGGTFWLSTDTSKPNKAWDAALPRICTWVHLKEKGTEETYLILNTHFDHVGKVARVESVGVILEKMKEFDNTDKVIIMGDFNLEPENEPIKRVINAGFSDSYHEAKIKIGPVGTFNAFKIDTNYDRRIDYVFYQNMDVKLYKNYSLRIDDTFLSDHFPVVVQFK</sequence>
<proteinExistence type="predicted"/>
<keyword evidence="4" id="KW-1185">Reference proteome</keyword>
<organism evidence="3 4">
    <name type="scientific">Belliella kenyensis</name>
    <dbReference type="NCBI Taxonomy" id="1472724"/>
    <lineage>
        <taxon>Bacteria</taxon>
        <taxon>Pseudomonadati</taxon>
        <taxon>Bacteroidota</taxon>
        <taxon>Cytophagia</taxon>
        <taxon>Cytophagales</taxon>
        <taxon>Cyclobacteriaceae</taxon>
        <taxon>Belliella</taxon>
    </lineage>
</organism>